<dbReference type="Pfam" id="PF00977">
    <property type="entry name" value="His_biosynth"/>
    <property type="match status" value="1"/>
</dbReference>
<sequence length="244" mass="25786">MGNFEVIPAIDLRGGRCVQLRQGKKDEEIFSSADNPVEIAKKWVMQGATRLHIIDLDGAFQATKNNFAVVKNIAESEGVRGKAKIQVGGGIRSYEAAVKFLNIGVDRIIFGTAALKSPNLVETVVNEFSSERVMVALDVRKGKVAIDGWRETTGLAAKDAAKEAERMGAGSLLFTNIDVEGLMRGIEPKIVEEFVSAVSVPVVIAGGVSSTDDVERIKEAGASGVVIGSALYTGKLAGLVGLAV</sequence>
<comment type="catalytic activity">
    <reaction evidence="1 12 14">
        <text>1-(5-phospho-beta-D-ribosyl)-5-[(5-phospho-beta-D-ribosylamino)methylideneamino]imidazole-4-carboxamide = 5-[(5-phospho-1-deoxy-D-ribulos-1-ylimino)methylamino]-1-(5-phospho-beta-D-ribosyl)imidazole-4-carboxamide</text>
        <dbReference type="Rhea" id="RHEA:15469"/>
        <dbReference type="ChEBI" id="CHEBI:58435"/>
        <dbReference type="ChEBI" id="CHEBI:58525"/>
        <dbReference type="EC" id="5.3.1.16"/>
    </reaction>
</comment>
<comment type="subcellular location">
    <subcellularLocation>
        <location evidence="2 12 14">Cytoplasm</location>
    </subcellularLocation>
</comment>
<dbReference type="GO" id="GO:0003949">
    <property type="term" value="F:1-(5-phosphoribosyl)-5-[(5-phosphoribosylamino)methylideneamino]imidazole-4-carboxamide isomerase activity"/>
    <property type="evidence" value="ECO:0007669"/>
    <property type="project" value="UniProtKB-UniRule"/>
</dbReference>
<dbReference type="GO" id="GO:0016829">
    <property type="term" value="F:lyase activity"/>
    <property type="evidence" value="ECO:0007669"/>
    <property type="project" value="UniProtKB-KW"/>
</dbReference>
<dbReference type="SUPFAM" id="SSF51366">
    <property type="entry name" value="Ribulose-phoshate binding barrel"/>
    <property type="match status" value="1"/>
</dbReference>
<dbReference type="GO" id="GO:0005737">
    <property type="term" value="C:cytoplasm"/>
    <property type="evidence" value="ECO:0007669"/>
    <property type="project" value="UniProtKB-SubCell"/>
</dbReference>
<evidence type="ECO:0000256" key="1">
    <source>
        <dbReference type="ARBA" id="ARBA00000901"/>
    </source>
</evidence>
<dbReference type="NCBIfam" id="NF010112">
    <property type="entry name" value="PRK13585.1"/>
    <property type="match status" value="1"/>
</dbReference>
<evidence type="ECO:0000256" key="8">
    <source>
        <dbReference type="ARBA" id="ARBA00022605"/>
    </source>
</evidence>
<dbReference type="CDD" id="cd04732">
    <property type="entry name" value="HisA"/>
    <property type="match status" value="1"/>
</dbReference>
<protein>
    <recommendedName>
        <fullName evidence="6 12">1-(5-phosphoribosyl)-5-[(5-phosphoribosylamino)methylideneamino] imidazole-4-carboxamide isomerase</fullName>
        <ecNumber evidence="5 12">5.3.1.16</ecNumber>
    </recommendedName>
    <alternativeName>
        <fullName evidence="11 12">Phosphoribosylformimino-5-aminoimidazole carboxamide ribotide isomerase</fullName>
    </alternativeName>
</protein>
<dbReference type="FunFam" id="3.20.20.70:FF:000009">
    <property type="entry name" value="1-(5-phosphoribosyl)-5-[(5-phosphoribosylamino)methylideneamino] imidazole-4-carboxamide isomerase"/>
    <property type="match status" value="1"/>
</dbReference>
<dbReference type="InterPro" id="IPR044524">
    <property type="entry name" value="Isoase_HisA-like"/>
</dbReference>
<evidence type="ECO:0000256" key="6">
    <source>
        <dbReference type="ARBA" id="ARBA00018464"/>
    </source>
</evidence>
<dbReference type="HAMAP" id="MF_01014">
    <property type="entry name" value="HisA"/>
    <property type="match status" value="1"/>
</dbReference>
<proteinExistence type="inferred from homology"/>
<evidence type="ECO:0000256" key="2">
    <source>
        <dbReference type="ARBA" id="ARBA00004496"/>
    </source>
</evidence>
<evidence type="ECO:0000256" key="9">
    <source>
        <dbReference type="ARBA" id="ARBA00023102"/>
    </source>
</evidence>
<accession>A0A7G9YTV5</accession>
<organism evidence="15">
    <name type="scientific">Candidatus Methanophagaceae archaeon ANME-1 ERB6</name>
    <dbReference type="NCBI Taxonomy" id="2759912"/>
    <lineage>
        <taxon>Archaea</taxon>
        <taxon>Methanobacteriati</taxon>
        <taxon>Methanobacteriota</taxon>
        <taxon>Stenosarchaea group</taxon>
        <taxon>Methanomicrobia</taxon>
        <taxon>Candidatus Methanophagales</taxon>
        <taxon>Candidatus Methanophagaceae</taxon>
    </lineage>
</organism>
<dbReference type="InterPro" id="IPR023016">
    <property type="entry name" value="HisA/PriA"/>
</dbReference>
<reference evidence="15" key="1">
    <citation type="submission" date="2020-06" db="EMBL/GenBank/DDBJ databases">
        <title>Unique genomic features of the anaerobic methanotrophic archaea.</title>
        <authorList>
            <person name="Chadwick G.L."/>
            <person name="Skennerton C.T."/>
            <person name="Laso-Perez R."/>
            <person name="Leu A.O."/>
            <person name="Speth D.R."/>
            <person name="Yu H."/>
            <person name="Morgan-Lang C."/>
            <person name="Hatzenpichler R."/>
            <person name="Goudeau D."/>
            <person name="Malmstrom R."/>
            <person name="Brazelton W.J."/>
            <person name="Woyke T."/>
            <person name="Hallam S.J."/>
            <person name="Tyson G.W."/>
            <person name="Wegener G."/>
            <person name="Boetius A."/>
            <person name="Orphan V."/>
        </authorList>
    </citation>
    <scope>NUCLEOTIDE SEQUENCE</scope>
</reference>
<dbReference type="NCBIfam" id="TIGR00007">
    <property type="entry name" value="1-(5-phosphoribosyl)-5-[(5-phosphoribosylamino)methylideneamino]imidazole-4-carboxamide isomerase"/>
    <property type="match status" value="1"/>
</dbReference>
<keyword evidence="10 12" id="KW-0413">Isomerase</keyword>
<evidence type="ECO:0000256" key="7">
    <source>
        <dbReference type="ARBA" id="ARBA00022490"/>
    </source>
</evidence>
<evidence type="ECO:0000256" key="4">
    <source>
        <dbReference type="ARBA" id="ARBA00009667"/>
    </source>
</evidence>
<evidence type="ECO:0000256" key="14">
    <source>
        <dbReference type="RuleBase" id="RU003658"/>
    </source>
</evidence>
<dbReference type="Gene3D" id="3.20.20.70">
    <property type="entry name" value="Aldolase class I"/>
    <property type="match status" value="1"/>
</dbReference>
<evidence type="ECO:0000256" key="3">
    <source>
        <dbReference type="ARBA" id="ARBA00005133"/>
    </source>
</evidence>
<dbReference type="InterPro" id="IPR006062">
    <property type="entry name" value="His_biosynth"/>
</dbReference>
<comment type="similarity">
    <text evidence="4 12 13">Belongs to the HisA/HisF family.</text>
</comment>
<feature type="active site" description="Proton acceptor" evidence="12">
    <location>
        <position position="11"/>
    </location>
</feature>
<dbReference type="InterPro" id="IPR011060">
    <property type="entry name" value="RibuloseP-bd_barrel"/>
</dbReference>
<evidence type="ECO:0000256" key="5">
    <source>
        <dbReference type="ARBA" id="ARBA00012550"/>
    </source>
</evidence>
<evidence type="ECO:0000256" key="12">
    <source>
        <dbReference type="HAMAP-Rule" id="MF_01014"/>
    </source>
</evidence>
<dbReference type="EC" id="5.3.1.16" evidence="5 12"/>
<keyword evidence="9 12" id="KW-0368">Histidine biosynthesis</keyword>
<dbReference type="GO" id="GO:0000162">
    <property type="term" value="P:L-tryptophan biosynthetic process"/>
    <property type="evidence" value="ECO:0007669"/>
    <property type="project" value="TreeGrafter"/>
</dbReference>
<dbReference type="UniPathway" id="UPA00031">
    <property type="reaction ID" value="UER00009"/>
</dbReference>
<feature type="active site" description="Proton donor" evidence="12">
    <location>
        <position position="138"/>
    </location>
</feature>
<dbReference type="AlphaFoldDB" id="A0A7G9YTV5"/>
<dbReference type="EMBL" id="MT631470">
    <property type="protein sequence ID" value="QNO51439.1"/>
    <property type="molecule type" value="Genomic_DNA"/>
</dbReference>
<dbReference type="PANTHER" id="PTHR43090:SF7">
    <property type="entry name" value="1-(5-PHOSPHORIBOSYL)-5-[(5-PHOSPHORIBOSYLAMINO)METHYLIDENEAMINO] IMIDAZOLE-4-CARBOXAMIDE ISOMERASE"/>
    <property type="match status" value="1"/>
</dbReference>
<gene>
    <name evidence="15" type="primary">hisF</name>
    <name evidence="12" type="synonym">hisA</name>
    <name evidence="15" type="ORF">OGFGKJAA_00003</name>
</gene>
<dbReference type="PANTHER" id="PTHR43090">
    <property type="entry name" value="1-(5-PHOSPHORIBOSYL)-5-[(5-PHOSPHORIBOSYLAMINO)METHYLIDENEAMINO] IMIDAZOLE-4-CARBOXAMIDE ISOMERASE"/>
    <property type="match status" value="1"/>
</dbReference>
<keyword evidence="7 12" id="KW-0963">Cytoplasm</keyword>
<evidence type="ECO:0000256" key="10">
    <source>
        <dbReference type="ARBA" id="ARBA00023235"/>
    </source>
</evidence>
<keyword evidence="15" id="KW-0456">Lyase</keyword>
<evidence type="ECO:0000256" key="13">
    <source>
        <dbReference type="RuleBase" id="RU003657"/>
    </source>
</evidence>
<evidence type="ECO:0000313" key="15">
    <source>
        <dbReference type="EMBL" id="QNO51439.1"/>
    </source>
</evidence>
<dbReference type="InterPro" id="IPR013785">
    <property type="entry name" value="Aldolase_TIM"/>
</dbReference>
<dbReference type="InterPro" id="IPR006063">
    <property type="entry name" value="HisA_bact_arch"/>
</dbReference>
<comment type="pathway">
    <text evidence="3 12 14">Amino-acid biosynthesis; L-histidine biosynthesis; L-histidine from 5-phospho-alpha-D-ribose 1-diphosphate: step 4/9.</text>
</comment>
<name>A0A7G9YTV5_9EURY</name>
<keyword evidence="8 12" id="KW-0028">Amino-acid biosynthesis</keyword>
<dbReference type="GO" id="GO:0000105">
    <property type="term" value="P:L-histidine biosynthetic process"/>
    <property type="evidence" value="ECO:0007669"/>
    <property type="project" value="UniProtKB-UniRule"/>
</dbReference>
<evidence type="ECO:0000256" key="11">
    <source>
        <dbReference type="ARBA" id="ARBA00030547"/>
    </source>
</evidence>